<comment type="caution">
    <text evidence="2">The sequence shown here is derived from an EMBL/GenBank/DDBJ whole genome shotgun (WGS) entry which is preliminary data.</text>
</comment>
<keyword evidence="1" id="KW-0472">Membrane</keyword>
<name>A0A177B6I8_9BILA</name>
<accession>A0A177B6I8</accession>
<dbReference type="EMBL" id="LWCA01000303">
    <property type="protein sequence ID" value="OAF69312.1"/>
    <property type="molecule type" value="Genomic_DNA"/>
</dbReference>
<keyword evidence="1" id="KW-0812">Transmembrane</keyword>
<sequence>MDTFRMIILNQNHIPYFIKAMFIQCFFILAFLIVRIKLIVLPLNAYKSLKPNRYYVEHFMLTSGMIETILAFHLMTYSMNALYSKYQKYKQLK</sequence>
<reference evidence="2 3" key="1">
    <citation type="submission" date="2016-04" db="EMBL/GenBank/DDBJ databases">
        <title>The genome of Intoshia linei affirms orthonectids as highly simplified spiralians.</title>
        <authorList>
            <person name="Mikhailov K.V."/>
            <person name="Slusarev G.S."/>
            <person name="Nikitin M.A."/>
            <person name="Logacheva M.D."/>
            <person name="Penin A."/>
            <person name="Aleoshin V."/>
            <person name="Panchin Y.V."/>
        </authorList>
    </citation>
    <scope>NUCLEOTIDE SEQUENCE [LARGE SCALE GENOMIC DNA]</scope>
    <source>
        <strain evidence="2">Intl2013</strain>
        <tissue evidence="2">Whole animal</tissue>
    </source>
</reference>
<gene>
    <name evidence="2" type="ORF">A3Q56_02982</name>
</gene>
<evidence type="ECO:0000313" key="3">
    <source>
        <dbReference type="Proteomes" id="UP000078046"/>
    </source>
</evidence>
<feature type="transmembrane region" description="Helical" evidence="1">
    <location>
        <begin position="21"/>
        <end position="40"/>
    </location>
</feature>
<dbReference type="Proteomes" id="UP000078046">
    <property type="component" value="Unassembled WGS sequence"/>
</dbReference>
<keyword evidence="1" id="KW-1133">Transmembrane helix</keyword>
<proteinExistence type="predicted"/>
<evidence type="ECO:0000256" key="1">
    <source>
        <dbReference type="SAM" id="Phobius"/>
    </source>
</evidence>
<keyword evidence="3" id="KW-1185">Reference proteome</keyword>
<evidence type="ECO:0000313" key="2">
    <source>
        <dbReference type="EMBL" id="OAF69312.1"/>
    </source>
</evidence>
<organism evidence="2 3">
    <name type="scientific">Intoshia linei</name>
    <dbReference type="NCBI Taxonomy" id="1819745"/>
    <lineage>
        <taxon>Eukaryota</taxon>
        <taxon>Metazoa</taxon>
        <taxon>Spiralia</taxon>
        <taxon>Lophotrochozoa</taxon>
        <taxon>Mesozoa</taxon>
        <taxon>Orthonectida</taxon>
        <taxon>Rhopaluridae</taxon>
        <taxon>Intoshia</taxon>
    </lineage>
</organism>
<protein>
    <submittedName>
        <fullName evidence="2">Uncharacterized protein</fullName>
    </submittedName>
</protein>
<feature type="transmembrane region" description="Helical" evidence="1">
    <location>
        <begin position="60"/>
        <end position="83"/>
    </location>
</feature>
<dbReference type="AlphaFoldDB" id="A0A177B6I8"/>